<name>A0A0H5QPU4_9EUKA</name>
<evidence type="ECO:0000256" key="1">
    <source>
        <dbReference type="SAM" id="MobiDB-lite"/>
    </source>
</evidence>
<feature type="region of interest" description="Disordered" evidence="1">
    <location>
        <begin position="49"/>
        <end position="77"/>
    </location>
</feature>
<proteinExistence type="predicted"/>
<dbReference type="EMBL" id="HACM01002984">
    <property type="protein sequence ID" value="CRZ03426.1"/>
    <property type="molecule type" value="Transcribed_RNA"/>
</dbReference>
<accession>A0A0H5QPU4</accession>
<sequence length="219" mass="23946">MLVASPFAALITPGSSPRPRQTHTSAPPLTLIIVLSSAVIRHCGMAHINGSTTNPARHSPTPPALTAVSRPNGPPHVRKKLINTSLPRLRTRVGTAASLESLSESIDCPSSISPSRYVSESRKTPTSFPSFMRRPTSRGRRLGSVRIRGRLQNAMANGDWWGADNDPETNFTTRFWGTDGKSLHYSYGLYLSFVSFLKRGVFRAHSPLIILGDQFINLS</sequence>
<evidence type="ECO:0000313" key="2">
    <source>
        <dbReference type="EMBL" id="CRZ03426.1"/>
    </source>
</evidence>
<organism evidence="2">
    <name type="scientific">Spongospora subterranea</name>
    <dbReference type="NCBI Taxonomy" id="70186"/>
    <lineage>
        <taxon>Eukaryota</taxon>
        <taxon>Sar</taxon>
        <taxon>Rhizaria</taxon>
        <taxon>Endomyxa</taxon>
        <taxon>Phytomyxea</taxon>
        <taxon>Plasmodiophorida</taxon>
        <taxon>Plasmodiophoridae</taxon>
        <taxon>Spongospora</taxon>
    </lineage>
</organism>
<reference evidence="2" key="1">
    <citation type="submission" date="2015-04" db="EMBL/GenBank/DDBJ databases">
        <title>The genome sequence of the plant pathogenic Rhizarian Plasmodiophora brassicae reveals insights in its biotrophic life cycle and the origin of chitin synthesis.</title>
        <authorList>
            <person name="Schwelm A."/>
            <person name="Fogelqvist J."/>
            <person name="Knaust A."/>
            <person name="Julke S."/>
            <person name="Lilja T."/>
            <person name="Dhandapani V."/>
            <person name="Bonilla-Rosso G."/>
            <person name="Karlsson M."/>
            <person name="Shevchenko A."/>
            <person name="Choi S.R."/>
            <person name="Kim H.G."/>
            <person name="Park J.Y."/>
            <person name="Lim Y.P."/>
            <person name="Ludwig-Muller J."/>
            <person name="Dixelius C."/>
        </authorList>
    </citation>
    <scope>NUCLEOTIDE SEQUENCE</scope>
    <source>
        <tissue evidence="2">Potato root galls</tissue>
    </source>
</reference>
<protein>
    <submittedName>
        <fullName evidence="2">Uncharacterized protein</fullName>
    </submittedName>
</protein>
<dbReference type="AlphaFoldDB" id="A0A0H5QPU4"/>
<feature type="non-terminal residue" evidence="2">
    <location>
        <position position="219"/>
    </location>
</feature>